<name>A0ABQ8NXJ5_PYRGI</name>
<comment type="caution">
    <text evidence="1">The sequence shown here is derived from an EMBL/GenBank/DDBJ whole genome shotgun (WGS) entry which is preliminary data.</text>
</comment>
<gene>
    <name evidence="1" type="ORF">MCOR33_001658</name>
</gene>
<sequence>MGPRFDDLQIGYSRHGDLLYFWGCGRLAIFGHPPTETWTLGGEDRKLMEEVRVEREAVNLRESSLAESWLMLPLQRRTHTAASRKGWIPMGSINETRLYRVFWGPPGTRRGITNKTTATKHG</sequence>
<evidence type="ECO:0000313" key="2">
    <source>
        <dbReference type="Proteomes" id="UP001059893"/>
    </source>
</evidence>
<organism evidence="1 2">
    <name type="scientific">Pyricularia grisea</name>
    <name type="common">Crabgrass-specific blast fungus</name>
    <name type="synonym">Magnaporthe grisea</name>
    <dbReference type="NCBI Taxonomy" id="148305"/>
    <lineage>
        <taxon>Eukaryota</taxon>
        <taxon>Fungi</taxon>
        <taxon>Dikarya</taxon>
        <taxon>Ascomycota</taxon>
        <taxon>Pezizomycotina</taxon>
        <taxon>Sordariomycetes</taxon>
        <taxon>Sordariomycetidae</taxon>
        <taxon>Magnaporthales</taxon>
        <taxon>Pyriculariaceae</taxon>
        <taxon>Pyricularia</taxon>
    </lineage>
</organism>
<dbReference type="Proteomes" id="UP001059893">
    <property type="component" value="Unassembled WGS sequence"/>
</dbReference>
<reference evidence="1" key="1">
    <citation type="submission" date="2021-01" db="EMBL/GenBank/DDBJ databases">
        <title>Deciphering the adaptive evolutionary patterns associated with biogeogrpahic diversity in the finger millet blast pathogen Magnaporthe oryzae in Eastern Africa.</title>
        <authorList>
            <person name="Onyema G."/>
            <person name="Shittu T.A."/>
            <person name="Dodsworth S."/>
            <person name="Devilliers S."/>
            <person name="Muthumeenakshi S."/>
            <person name="Sreenivasaprasad S."/>
        </authorList>
    </citation>
    <scope>NUCLEOTIDE SEQUENCE</scope>
    <source>
        <strain evidence="1">D15/s37</strain>
    </source>
</reference>
<dbReference type="EMBL" id="JABSND010000017">
    <property type="protein sequence ID" value="KAI6303059.1"/>
    <property type="molecule type" value="Genomic_DNA"/>
</dbReference>
<protein>
    <submittedName>
        <fullName evidence="1">Uncharacterized protein</fullName>
    </submittedName>
</protein>
<keyword evidence="2" id="KW-1185">Reference proteome</keyword>
<evidence type="ECO:0000313" key="1">
    <source>
        <dbReference type="EMBL" id="KAI6303059.1"/>
    </source>
</evidence>
<proteinExistence type="predicted"/>
<accession>A0ABQ8NXJ5</accession>